<protein>
    <submittedName>
        <fullName evidence="4">Uncharacterized protein LOC34623780</fullName>
    </submittedName>
</protein>
<evidence type="ECO:0000256" key="2">
    <source>
        <dbReference type="SAM" id="MobiDB-lite"/>
    </source>
</evidence>
<dbReference type="SUPFAM" id="SSF52833">
    <property type="entry name" value="Thioredoxin-like"/>
    <property type="match status" value="1"/>
</dbReference>
<proteinExistence type="predicted"/>
<dbReference type="AlphaFoldDB" id="A0A6P6S2C5"/>
<reference evidence="4" key="1">
    <citation type="submission" date="2025-08" db="UniProtKB">
        <authorList>
            <consortium name="RefSeq"/>
        </authorList>
    </citation>
    <scope>IDENTIFICATION</scope>
</reference>
<gene>
    <name evidence="4" type="primary">LOC34623780</name>
</gene>
<feature type="region of interest" description="Disordered" evidence="2">
    <location>
        <begin position="97"/>
        <end position="123"/>
    </location>
</feature>
<dbReference type="InterPro" id="IPR036249">
    <property type="entry name" value="Thioredoxin-like_sf"/>
</dbReference>
<evidence type="ECO:0000313" key="3">
    <source>
        <dbReference type="Proteomes" id="UP000515125"/>
    </source>
</evidence>
<feature type="compositionally biased region" description="Low complexity" evidence="2">
    <location>
        <begin position="97"/>
        <end position="120"/>
    </location>
</feature>
<feature type="region of interest" description="Disordered" evidence="2">
    <location>
        <begin position="406"/>
        <end position="434"/>
    </location>
</feature>
<dbReference type="GeneID" id="34623780"/>
<sequence length="434" mass="48612">MRDELFDKTDDLVVLFLGGPSDAETRKLLIAKLRAHIGDAVEQKLLPRTISLFYAFRNGESEGASKDSKAPALMLYKGQRKKRLSLDSEEARLLEGLSSSKSSSGSANSSEVSSEVSSNLPANNTSTESVDAFLEAYVLPQLHAFFSPQSEASQAAENELLTQKALPTRVTYNTFQTEVLDAAKGGDRVLLQLYEDGCFLCFLMRPFINSVSKLLKAYEVPLVLKRLNLNTNDFPPQCPVTRATPTFVLYAPDQDGFDRWNEFRPKDFVAKLKQDFSLPKDLQQKLEDLLDLVQERFRWFGLLSVWLLEQQKIQDLLLQQQQQTPEGMVVDKATEDRRFEELVTLLMEEDMRRIDDLEESLQHLKREADGAQADCIALALMMGDELMRREVVFMGKRLLAAEVGGPLPQPAAIEGAQSTPSVQEPPEASETVAS</sequence>
<keyword evidence="1" id="KW-0175">Coiled coil</keyword>
<organism evidence="3 4">
    <name type="scientific">Cyclospora cayetanensis</name>
    <dbReference type="NCBI Taxonomy" id="88456"/>
    <lineage>
        <taxon>Eukaryota</taxon>
        <taxon>Sar</taxon>
        <taxon>Alveolata</taxon>
        <taxon>Apicomplexa</taxon>
        <taxon>Conoidasida</taxon>
        <taxon>Coccidia</taxon>
        <taxon>Eucoccidiorida</taxon>
        <taxon>Eimeriorina</taxon>
        <taxon>Eimeriidae</taxon>
        <taxon>Cyclospora</taxon>
    </lineage>
</organism>
<evidence type="ECO:0000313" key="4">
    <source>
        <dbReference type="RefSeq" id="XP_026194288.1"/>
    </source>
</evidence>
<dbReference type="Proteomes" id="UP000515125">
    <property type="component" value="Unplaced"/>
</dbReference>
<dbReference type="OrthoDB" id="348032at2759"/>
<feature type="coiled-coil region" evidence="1">
    <location>
        <begin position="347"/>
        <end position="374"/>
    </location>
</feature>
<dbReference type="RefSeq" id="XP_026194288.1">
    <property type="nucleotide sequence ID" value="XM_026338503.1"/>
</dbReference>
<name>A0A6P6S2C5_9EIME</name>
<keyword evidence="3" id="KW-1185">Reference proteome</keyword>
<evidence type="ECO:0000256" key="1">
    <source>
        <dbReference type="SAM" id="Coils"/>
    </source>
</evidence>
<accession>A0A6P6S2C5</accession>